<feature type="binding site" evidence="7">
    <location>
        <begin position="11"/>
        <end position="16"/>
    </location>
    <ligand>
        <name>ATP</name>
        <dbReference type="ChEBI" id="CHEBI:30616"/>
    </ligand>
</feature>
<dbReference type="GO" id="GO:0009073">
    <property type="term" value="P:aromatic amino acid family biosynthetic process"/>
    <property type="evidence" value="ECO:0007669"/>
    <property type="project" value="UniProtKB-KW"/>
</dbReference>
<dbReference type="HAMAP" id="MF_00109">
    <property type="entry name" value="Shikimate_kinase"/>
    <property type="match status" value="1"/>
</dbReference>
<dbReference type="PRINTS" id="PR01100">
    <property type="entry name" value="SHIKIMTKNASE"/>
</dbReference>
<dbReference type="EMBL" id="DXDX01000063">
    <property type="protein sequence ID" value="HIY20940.1"/>
    <property type="molecule type" value="Genomic_DNA"/>
</dbReference>
<organism evidence="8 9">
    <name type="scientific">Candidatus Flavonifractor merdigallinarum</name>
    <dbReference type="NCBI Taxonomy" id="2838589"/>
    <lineage>
        <taxon>Bacteria</taxon>
        <taxon>Bacillati</taxon>
        <taxon>Bacillota</taxon>
        <taxon>Clostridia</taxon>
        <taxon>Eubacteriales</taxon>
        <taxon>Oscillospiraceae</taxon>
        <taxon>Flavonifractor</taxon>
    </lineage>
</organism>
<keyword evidence="7" id="KW-0479">Metal-binding</keyword>
<keyword evidence="2 7" id="KW-0808">Transferase</keyword>
<evidence type="ECO:0000256" key="1">
    <source>
        <dbReference type="ARBA" id="ARBA00022605"/>
    </source>
</evidence>
<dbReference type="GO" id="GO:0005524">
    <property type="term" value="F:ATP binding"/>
    <property type="evidence" value="ECO:0007669"/>
    <property type="project" value="UniProtKB-UniRule"/>
</dbReference>
<feature type="binding site" evidence="7">
    <location>
        <position position="133"/>
    </location>
    <ligand>
        <name>substrate</name>
    </ligand>
</feature>
<dbReference type="PANTHER" id="PTHR21087">
    <property type="entry name" value="SHIKIMATE KINASE"/>
    <property type="match status" value="1"/>
</dbReference>
<comment type="caution">
    <text evidence="8">The sequence shown here is derived from an EMBL/GenBank/DDBJ whole genome shotgun (WGS) entry which is preliminary data.</text>
</comment>
<dbReference type="InterPro" id="IPR027417">
    <property type="entry name" value="P-loop_NTPase"/>
</dbReference>
<dbReference type="GO" id="GO:0008652">
    <property type="term" value="P:amino acid biosynthetic process"/>
    <property type="evidence" value="ECO:0007669"/>
    <property type="project" value="UniProtKB-KW"/>
</dbReference>
<evidence type="ECO:0000256" key="2">
    <source>
        <dbReference type="ARBA" id="ARBA00022679"/>
    </source>
</evidence>
<comment type="function">
    <text evidence="7">Catalyzes the specific phosphorylation of the 3-hydroxyl group of shikimic acid using ATP as a cosubstrate.</text>
</comment>
<dbReference type="Proteomes" id="UP000823868">
    <property type="component" value="Unassembled WGS sequence"/>
</dbReference>
<evidence type="ECO:0000256" key="5">
    <source>
        <dbReference type="ARBA" id="ARBA00022840"/>
    </source>
</evidence>
<reference evidence="8" key="2">
    <citation type="submission" date="2021-04" db="EMBL/GenBank/DDBJ databases">
        <authorList>
            <person name="Gilroy R."/>
        </authorList>
    </citation>
    <scope>NUCLEOTIDE SEQUENCE</scope>
    <source>
        <strain evidence="8">ChiBcec16_6824</strain>
    </source>
</reference>
<evidence type="ECO:0000313" key="9">
    <source>
        <dbReference type="Proteomes" id="UP000823868"/>
    </source>
</evidence>
<feature type="binding site" evidence="7">
    <location>
        <position position="116"/>
    </location>
    <ligand>
        <name>ATP</name>
        <dbReference type="ChEBI" id="CHEBI:30616"/>
    </ligand>
</feature>
<dbReference type="InterPro" id="IPR000623">
    <property type="entry name" value="Shikimate_kinase/TSH1"/>
</dbReference>
<dbReference type="Gene3D" id="3.40.50.300">
    <property type="entry name" value="P-loop containing nucleotide triphosphate hydrolases"/>
    <property type="match status" value="1"/>
</dbReference>
<evidence type="ECO:0000256" key="4">
    <source>
        <dbReference type="ARBA" id="ARBA00022777"/>
    </source>
</evidence>
<feature type="binding site" evidence="7">
    <location>
        <position position="33"/>
    </location>
    <ligand>
        <name>substrate</name>
    </ligand>
</feature>
<comment type="subcellular location">
    <subcellularLocation>
        <location evidence="7">Cytoplasm</location>
    </subcellularLocation>
</comment>
<keyword evidence="5 7" id="KW-0067">ATP-binding</keyword>
<dbReference type="GO" id="GO:0004765">
    <property type="term" value="F:shikimate kinase activity"/>
    <property type="evidence" value="ECO:0007669"/>
    <property type="project" value="UniProtKB-UniRule"/>
</dbReference>
<dbReference type="GO" id="GO:0009423">
    <property type="term" value="P:chorismate biosynthetic process"/>
    <property type="evidence" value="ECO:0007669"/>
    <property type="project" value="UniProtKB-UniRule"/>
</dbReference>
<feature type="binding site" evidence="7">
    <location>
        <position position="79"/>
    </location>
    <ligand>
        <name>substrate</name>
    </ligand>
</feature>
<keyword evidence="7" id="KW-0963">Cytoplasm</keyword>
<sequence>MRNLVLIGMMGCGKTTVGKLLAQKLDFPFVDTDAYIESKLGRSIPELFAQEGEGYFRARERETAEELAQQENLVIACGGGLPTQEAAIAPLKASGMVFWLRRDAGQIYDSGILGDRPLAQEGRAAFVERAAQREPIYHRWADYFISNSNTPEEAEALISTIYQEVCQP</sequence>
<comment type="pathway">
    <text evidence="7">Metabolic intermediate biosynthesis; chorismate biosynthesis; chorismate from D-erythrose 4-phosphate and phosphoenolpyruvate: step 5/7.</text>
</comment>
<evidence type="ECO:0000256" key="3">
    <source>
        <dbReference type="ARBA" id="ARBA00022741"/>
    </source>
</evidence>
<dbReference type="GO" id="GO:0005829">
    <property type="term" value="C:cytosol"/>
    <property type="evidence" value="ECO:0007669"/>
    <property type="project" value="TreeGrafter"/>
</dbReference>
<comment type="catalytic activity">
    <reaction evidence="7">
        <text>shikimate + ATP = 3-phosphoshikimate + ADP + H(+)</text>
        <dbReference type="Rhea" id="RHEA:13121"/>
        <dbReference type="ChEBI" id="CHEBI:15378"/>
        <dbReference type="ChEBI" id="CHEBI:30616"/>
        <dbReference type="ChEBI" id="CHEBI:36208"/>
        <dbReference type="ChEBI" id="CHEBI:145989"/>
        <dbReference type="ChEBI" id="CHEBI:456216"/>
        <dbReference type="EC" id="2.7.1.71"/>
    </reaction>
</comment>
<reference evidence="8" key="1">
    <citation type="journal article" date="2021" name="PeerJ">
        <title>Extensive microbial diversity within the chicken gut microbiome revealed by metagenomics and culture.</title>
        <authorList>
            <person name="Gilroy R."/>
            <person name="Ravi A."/>
            <person name="Getino M."/>
            <person name="Pursley I."/>
            <person name="Horton D.L."/>
            <person name="Alikhan N.F."/>
            <person name="Baker D."/>
            <person name="Gharbi K."/>
            <person name="Hall N."/>
            <person name="Watson M."/>
            <person name="Adriaenssens E.M."/>
            <person name="Foster-Nyarko E."/>
            <person name="Jarju S."/>
            <person name="Secka A."/>
            <person name="Antonio M."/>
            <person name="Oren A."/>
            <person name="Chaudhuri R.R."/>
            <person name="La Ragione R."/>
            <person name="Hildebrand F."/>
            <person name="Pallen M.J."/>
        </authorList>
    </citation>
    <scope>NUCLEOTIDE SEQUENCE</scope>
    <source>
        <strain evidence="8">ChiBcec16_6824</strain>
    </source>
</reference>
<dbReference type="InterPro" id="IPR031322">
    <property type="entry name" value="Shikimate/glucono_kinase"/>
</dbReference>
<feature type="binding site" evidence="7">
    <location>
        <position position="57"/>
    </location>
    <ligand>
        <name>substrate</name>
    </ligand>
</feature>
<proteinExistence type="inferred from homology"/>
<accession>A0A9D1Y7Y7</accession>
<keyword evidence="1 7" id="KW-0028">Amino-acid biosynthesis</keyword>
<keyword evidence="7" id="KW-0460">Magnesium</keyword>
<dbReference type="PANTHER" id="PTHR21087:SF16">
    <property type="entry name" value="SHIKIMATE KINASE 1, CHLOROPLASTIC"/>
    <property type="match status" value="1"/>
</dbReference>
<name>A0A9D1Y7Y7_9FIRM</name>
<comment type="caution">
    <text evidence="7">Lacks conserved residue(s) required for the propagation of feature annotation.</text>
</comment>
<evidence type="ECO:0000256" key="6">
    <source>
        <dbReference type="ARBA" id="ARBA00023141"/>
    </source>
</evidence>
<dbReference type="Pfam" id="PF01202">
    <property type="entry name" value="SKI"/>
    <property type="match status" value="1"/>
</dbReference>
<feature type="binding site" evidence="7">
    <location>
        <position position="15"/>
    </location>
    <ligand>
        <name>Mg(2+)</name>
        <dbReference type="ChEBI" id="CHEBI:18420"/>
    </ligand>
</feature>
<dbReference type="SUPFAM" id="SSF52540">
    <property type="entry name" value="P-loop containing nucleoside triphosphate hydrolases"/>
    <property type="match status" value="1"/>
</dbReference>
<keyword evidence="6 7" id="KW-0057">Aromatic amino acid biosynthesis</keyword>
<evidence type="ECO:0000313" key="8">
    <source>
        <dbReference type="EMBL" id="HIY20940.1"/>
    </source>
</evidence>
<keyword evidence="3 7" id="KW-0547">Nucleotide-binding</keyword>
<evidence type="ECO:0000256" key="7">
    <source>
        <dbReference type="HAMAP-Rule" id="MF_00109"/>
    </source>
</evidence>
<dbReference type="AlphaFoldDB" id="A0A9D1Y7Y7"/>
<dbReference type="CDD" id="cd00464">
    <property type="entry name" value="SK"/>
    <property type="match status" value="1"/>
</dbReference>
<dbReference type="GO" id="GO:0000287">
    <property type="term" value="F:magnesium ion binding"/>
    <property type="evidence" value="ECO:0007669"/>
    <property type="project" value="UniProtKB-UniRule"/>
</dbReference>
<keyword evidence="4 7" id="KW-0418">Kinase</keyword>
<comment type="subunit">
    <text evidence="7">Monomer.</text>
</comment>
<comment type="similarity">
    <text evidence="7">Belongs to the shikimate kinase family.</text>
</comment>
<gene>
    <name evidence="7" type="primary">aroK</name>
    <name evidence="8" type="ORF">H9841_03430</name>
</gene>
<comment type="cofactor">
    <cofactor evidence="7">
        <name>Mg(2+)</name>
        <dbReference type="ChEBI" id="CHEBI:18420"/>
    </cofactor>
    <text evidence="7">Binds 1 Mg(2+) ion per subunit.</text>
</comment>
<protein>
    <recommendedName>
        <fullName evidence="7">Shikimate kinase</fullName>
        <shortName evidence="7">SK</shortName>
        <ecNumber evidence="7">2.7.1.71</ecNumber>
    </recommendedName>
</protein>
<dbReference type="EC" id="2.7.1.71" evidence="7"/>